<dbReference type="InterPro" id="IPR042257">
    <property type="entry name" value="DGOK_C"/>
</dbReference>
<gene>
    <name evidence="1" type="primary">dgoK</name>
    <name evidence="1" type="ORF">RCA23_c01420</name>
</gene>
<dbReference type="Gene3D" id="3.30.420.310">
    <property type="entry name" value="2-keto-3-deoxy-galactonokinase, C-terminal domain"/>
    <property type="match status" value="1"/>
</dbReference>
<dbReference type="EC" id="2.7.1.58" evidence="1"/>
<dbReference type="KEGG" id="ptp:RCA23_c01420"/>
<keyword evidence="2" id="KW-1185">Reference proteome</keyword>
<dbReference type="GO" id="GO:0034194">
    <property type="term" value="P:D-galactonate catabolic process"/>
    <property type="evidence" value="ECO:0007669"/>
    <property type="project" value="InterPro"/>
</dbReference>
<organism evidence="1 2">
    <name type="scientific">Planktomarina temperata RCA23</name>
    <dbReference type="NCBI Taxonomy" id="666509"/>
    <lineage>
        <taxon>Bacteria</taxon>
        <taxon>Pseudomonadati</taxon>
        <taxon>Pseudomonadota</taxon>
        <taxon>Alphaproteobacteria</taxon>
        <taxon>Rhodobacterales</taxon>
        <taxon>Paracoccaceae</taxon>
        <taxon>Planktomarina</taxon>
    </lineage>
</organism>
<sequence length="301" mass="32292">MTIAADWIAVDWGTSTLRAWAMSHDGQDLASASSADGMGQLTSEEFEPALLRLIETWLAEDTPTSVIACGMVGAKQGWTEAPYAATPCQPQSRFTAAPTRDPRLDVQIIAGVSQSEPADVMRGEETQIAGFQRLNPKWDGVICLPGTHTKWVQMSAGEIVSFQTFMTGEIFALLSTSSVLRHSVSGETWEDDAFLTAVDEAMSRPEALAARLFGIRAQDLLHHLPPASARARLSGLLVGAELAAAKPYWIGQSIAMIGAQELCDGYAAALVAQHVPVTRTDASQMTLAGLKAAYATWKETQ</sequence>
<dbReference type="Proteomes" id="UP000028680">
    <property type="component" value="Chromosome"/>
</dbReference>
<dbReference type="Pfam" id="PF05035">
    <property type="entry name" value="DGOK"/>
    <property type="match status" value="1"/>
</dbReference>
<accession>A0AAN0RGD6</accession>
<dbReference type="AlphaFoldDB" id="A0AAN0RGD6"/>
<dbReference type="InterPro" id="IPR042258">
    <property type="entry name" value="DGOK_N"/>
</dbReference>
<dbReference type="GO" id="GO:0008671">
    <property type="term" value="F:2-dehydro-3-deoxygalactonokinase activity"/>
    <property type="evidence" value="ECO:0007669"/>
    <property type="project" value="UniProtKB-EC"/>
</dbReference>
<evidence type="ECO:0000313" key="1">
    <source>
        <dbReference type="EMBL" id="AII85709.1"/>
    </source>
</evidence>
<dbReference type="RefSeq" id="WP_044048605.1">
    <property type="nucleotide sequence ID" value="NZ_CP003984.1"/>
</dbReference>
<dbReference type="InterPro" id="IPR007729">
    <property type="entry name" value="DGOK"/>
</dbReference>
<proteinExistence type="predicted"/>
<protein>
    <submittedName>
        <fullName evidence="1">2-dehydro-3-deoxygalactonokinase DgoK</fullName>
        <ecNumber evidence="1">2.7.1.58</ecNumber>
    </submittedName>
</protein>
<reference evidence="1 2" key="1">
    <citation type="journal article" date="2014" name="ISME J.">
        <title>Adaptation of an abundant Roseobacter RCA organism to pelagic systems revealed by genomic and transcriptomic analyses.</title>
        <authorList>
            <person name="Voget S."/>
            <person name="Wemheuer B."/>
            <person name="Brinkhoff T."/>
            <person name="Vollmers J."/>
            <person name="Dietrich S."/>
            <person name="Giebel H.A."/>
            <person name="Beardsley C."/>
            <person name="Sardemann C."/>
            <person name="Bakenhus I."/>
            <person name="Billerbeck S."/>
            <person name="Daniel R."/>
            <person name="Simon M."/>
        </authorList>
    </citation>
    <scope>NUCLEOTIDE SEQUENCE [LARGE SCALE GENOMIC DNA]</scope>
    <source>
        <strain evidence="1 2">RCA23</strain>
    </source>
</reference>
<dbReference type="EMBL" id="CP003984">
    <property type="protein sequence ID" value="AII85709.1"/>
    <property type="molecule type" value="Genomic_DNA"/>
</dbReference>
<dbReference type="Gene3D" id="3.30.420.300">
    <property type="entry name" value="2-keto-3-deoxy-galactonokinase, substrate binding domain"/>
    <property type="match status" value="1"/>
</dbReference>
<keyword evidence="1" id="KW-0808">Transferase</keyword>
<name>A0AAN0RGD6_9RHOB</name>
<evidence type="ECO:0000313" key="2">
    <source>
        <dbReference type="Proteomes" id="UP000028680"/>
    </source>
</evidence>